<name>A0ABM1RPI7_CAMSA</name>
<keyword evidence="8" id="KW-0862">Zinc</keyword>
<keyword evidence="11 13" id="KW-0539">Nucleus</keyword>
<evidence type="ECO:0000256" key="10">
    <source>
        <dbReference type="ARBA" id="ARBA00023125"/>
    </source>
</evidence>
<sequence>MVPLHWKGSHWNKRTSKIQSFDQTFAKMNEALRISCKMGYPVRVVRSHKEKRSAYAPEKGVRYDGVYRIEKCWRKVGIEGTFKVCRYLFVRCDNEAAPWASDDLGDRPRPLPVIPELKKATDLFVRKEKPSWDFDEADGRWKWMKSPPASRKCIAALDPEYRKIVRKRGKNSDDLGDRPRPLPVIPELKKATDLFVRKEKPSWDFDEADGRWKWMKSPPASRKCIAALDPEYRKIVRKRGKNSMMNKLRKEFSCQICQKVMSLPVTTPCAHNFCKGCLEAKFAGISQVRERSRGGRTLRAKKNVMTCPCCTIDLSEFLQNPQVNRELMEVIENLKKKEEESQAVDESSNDAAESSGGNTESEEEGGEEEEEEEAEPPSKKIKLDSDCVGAGN</sequence>
<dbReference type="PANTHER" id="PTHR14140:SF46">
    <property type="entry name" value="E3 UBIQUITIN-PROTEIN LIGASE ORTHRUS 1-RELATED"/>
    <property type="match status" value="1"/>
</dbReference>
<feature type="domain" description="RING-type" evidence="15">
    <location>
        <begin position="254"/>
        <end position="311"/>
    </location>
</feature>
<evidence type="ECO:0000259" key="16">
    <source>
        <dbReference type="PROSITE" id="PS51015"/>
    </source>
</evidence>
<dbReference type="PROSITE" id="PS50089">
    <property type="entry name" value="ZF_RING_2"/>
    <property type="match status" value="1"/>
</dbReference>
<dbReference type="Gene3D" id="2.30.280.10">
    <property type="entry name" value="SRA-YDG"/>
    <property type="match status" value="1"/>
</dbReference>
<evidence type="ECO:0000256" key="6">
    <source>
        <dbReference type="ARBA" id="ARBA00022771"/>
    </source>
</evidence>
<evidence type="ECO:0000256" key="9">
    <source>
        <dbReference type="ARBA" id="ARBA00022853"/>
    </source>
</evidence>
<feature type="compositionally biased region" description="Basic and acidic residues" evidence="14">
    <location>
        <begin position="376"/>
        <end position="385"/>
    </location>
</feature>
<keyword evidence="5" id="KW-0479">Metal-binding</keyword>
<evidence type="ECO:0000256" key="8">
    <source>
        <dbReference type="ARBA" id="ARBA00022833"/>
    </source>
</evidence>
<feature type="region of interest" description="Disordered" evidence="14">
    <location>
        <begin position="337"/>
        <end position="392"/>
    </location>
</feature>
<keyword evidence="6 12" id="KW-0863">Zinc-finger</keyword>
<evidence type="ECO:0000256" key="12">
    <source>
        <dbReference type="PROSITE-ProRule" id="PRU00175"/>
    </source>
</evidence>
<dbReference type="InterPro" id="IPR045134">
    <property type="entry name" value="UHRF1/2-like"/>
</dbReference>
<keyword evidence="4" id="KW-0808">Transferase</keyword>
<evidence type="ECO:0000256" key="5">
    <source>
        <dbReference type="ARBA" id="ARBA00022723"/>
    </source>
</evidence>
<dbReference type="RefSeq" id="XP_019100925.1">
    <property type="nucleotide sequence ID" value="XM_019245380.1"/>
</dbReference>
<keyword evidence="17" id="KW-1185">Reference proteome</keyword>
<evidence type="ECO:0000256" key="3">
    <source>
        <dbReference type="ARBA" id="ARBA00012483"/>
    </source>
</evidence>
<comment type="subcellular location">
    <subcellularLocation>
        <location evidence="13">Nucleus</location>
    </subcellularLocation>
</comment>
<organism evidence="17 18">
    <name type="scientific">Camelina sativa</name>
    <name type="common">False flax</name>
    <name type="synonym">Myagrum sativum</name>
    <dbReference type="NCBI Taxonomy" id="90675"/>
    <lineage>
        <taxon>Eukaryota</taxon>
        <taxon>Viridiplantae</taxon>
        <taxon>Streptophyta</taxon>
        <taxon>Embryophyta</taxon>
        <taxon>Tracheophyta</taxon>
        <taxon>Spermatophyta</taxon>
        <taxon>Magnoliopsida</taxon>
        <taxon>eudicotyledons</taxon>
        <taxon>Gunneridae</taxon>
        <taxon>Pentapetalae</taxon>
        <taxon>rosids</taxon>
        <taxon>malvids</taxon>
        <taxon>Brassicales</taxon>
        <taxon>Brassicaceae</taxon>
        <taxon>Camelineae</taxon>
        <taxon>Camelina</taxon>
    </lineage>
</organism>
<evidence type="ECO:0000313" key="17">
    <source>
        <dbReference type="Proteomes" id="UP000694864"/>
    </source>
</evidence>
<reference evidence="18" key="2">
    <citation type="submission" date="2025-08" db="UniProtKB">
        <authorList>
            <consortium name="RefSeq"/>
        </authorList>
    </citation>
    <scope>IDENTIFICATION</scope>
    <source>
        <tissue evidence="18">Leaf</tissue>
    </source>
</reference>
<accession>A0ABM1RPI7</accession>
<dbReference type="PANTHER" id="PTHR14140">
    <property type="entry name" value="E3 UBIQUITIN-PROTEIN LIGASE UHRF-RELATED"/>
    <property type="match status" value="1"/>
</dbReference>
<evidence type="ECO:0000313" key="18">
    <source>
        <dbReference type="RefSeq" id="XP_019100925.1"/>
    </source>
</evidence>
<evidence type="ECO:0000256" key="7">
    <source>
        <dbReference type="ARBA" id="ARBA00022786"/>
    </source>
</evidence>
<dbReference type="Proteomes" id="UP000694864">
    <property type="component" value="Chromosome 5"/>
</dbReference>
<keyword evidence="7" id="KW-0833">Ubl conjugation pathway</keyword>
<keyword evidence="9" id="KW-0156">Chromatin regulator</keyword>
<dbReference type="PROSITE" id="PS51015">
    <property type="entry name" value="YDG"/>
    <property type="match status" value="1"/>
</dbReference>
<evidence type="ECO:0000256" key="4">
    <source>
        <dbReference type="ARBA" id="ARBA00022679"/>
    </source>
</evidence>
<dbReference type="InterPro" id="IPR003105">
    <property type="entry name" value="SRA_YDG"/>
</dbReference>
<feature type="compositionally biased region" description="Acidic residues" evidence="14">
    <location>
        <begin position="360"/>
        <end position="375"/>
    </location>
</feature>
<dbReference type="InterPro" id="IPR017907">
    <property type="entry name" value="Znf_RING_CS"/>
</dbReference>
<evidence type="ECO:0000256" key="1">
    <source>
        <dbReference type="ARBA" id="ARBA00000900"/>
    </source>
</evidence>
<feature type="domain" description="YDG" evidence="16">
    <location>
        <begin position="1"/>
        <end position="91"/>
    </location>
</feature>
<protein>
    <recommendedName>
        <fullName evidence="3">RING-type E3 ubiquitin transferase</fullName>
        <ecNumber evidence="3">2.3.2.27</ecNumber>
    </recommendedName>
</protein>
<evidence type="ECO:0000256" key="14">
    <source>
        <dbReference type="SAM" id="MobiDB-lite"/>
    </source>
</evidence>
<evidence type="ECO:0000256" key="11">
    <source>
        <dbReference type="ARBA" id="ARBA00023242"/>
    </source>
</evidence>
<dbReference type="Pfam" id="PF13445">
    <property type="entry name" value="zf-RING_UBOX"/>
    <property type="match status" value="1"/>
</dbReference>
<dbReference type="SUPFAM" id="SSF57850">
    <property type="entry name" value="RING/U-box"/>
    <property type="match status" value="1"/>
</dbReference>
<dbReference type="InterPro" id="IPR013083">
    <property type="entry name" value="Znf_RING/FYVE/PHD"/>
</dbReference>
<evidence type="ECO:0000256" key="2">
    <source>
        <dbReference type="ARBA" id="ARBA00004906"/>
    </source>
</evidence>
<keyword evidence="10" id="KW-0238">DNA-binding</keyword>
<dbReference type="InterPro" id="IPR036987">
    <property type="entry name" value="SRA-YDG_sf"/>
</dbReference>
<gene>
    <name evidence="18" type="primary">LOC104789601</name>
</gene>
<dbReference type="SMART" id="SM00466">
    <property type="entry name" value="SRA"/>
    <property type="match status" value="1"/>
</dbReference>
<reference evidence="17" key="1">
    <citation type="journal article" date="2014" name="Nat. Commun.">
        <title>The emerging biofuel crop Camelina sativa retains a highly undifferentiated hexaploid genome structure.</title>
        <authorList>
            <person name="Kagale S."/>
            <person name="Koh C."/>
            <person name="Nixon J."/>
            <person name="Bollina V."/>
            <person name="Clarke W.E."/>
            <person name="Tuteja R."/>
            <person name="Spillane C."/>
            <person name="Robinson S.J."/>
            <person name="Links M.G."/>
            <person name="Clarke C."/>
            <person name="Higgins E.E."/>
            <person name="Huebert T."/>
            <person name="Sharpe A.G."/>
            <person name="Parkin I.A."/>
        </authorList>
    </citation>
    <scope>NUCLEOTIDE SEQUENCE [LARGE SCALE GENOMIC DNA]</scope>
    <source>
        <strain evidence="17">cv. DH55</strain>
    </source>
</reference>
<dbReference type="InterPro" id="IPR001841">
    <property type="entry name" value="Znf_RING"/>
</dbReference>
<dbReference type="EC" id="2.3.2.27" evidence="3"/>
<comment type="pathway">
    <text evidence="2">Protein modification; protein ubiquitination.</text>
</comment>
<evidence type="ECO:0000256" key="13">
    <source>
        <dbReference type="PROSITE-ProRule" id="PRU00358"/>
    </source>
</evidence>
<dbReference type="Gene3D" id="3.30.40.10">
    <property type="entry name" value="Zinc/RING finger domain, C3HC4 (zinc finger)"/>
    <property type="match status" value="1"/>
</dbReference>
<comment type="catalytic activity">
    <reaction evidence="1">
        <text>S-ubiquitinyl-[E2 ubiquitin-conjugating enzyme]-L-cysteine + [acceptor protein]-L-lysine = [E2 ubiquitin-conjugating enzyme]-L-cysteine + N(6)-ubiquitinyl-[acceptor protein]-L-lysine.</text>
        <dbReference type="EC" id="2.3.2.27"/>
    </reaction>
</comment>
<dbReference type="Pfam" id="PF02182">
    <property type="entry name" value="SAD_SRA"/>
    <property type="match status" value="1"/>
</dbReference>
<dbReference type="SMART" id="SM00184">
    <property type="entry name" value="RING"/>
    <property type="match status" value="1"/>
</dbReference>
<dbReference type="PROSITE" id="PS00518">
    <property type="entry name" value="ZF_RING_1"/>
    <property type="match status" value="1"/>
</dbReference>
<evidence type="ECO:0000259" key="15">
    <source>
        <dbReference type="PROSITE" id="PS50089"/>
    </source>
</evidence>
<proteinExistence type="predicted"/>
<dbReference type="SUPFAM" id="SSF88697">
    <property type="entry name" value="PUA domain-like"/>
    <property type="match status" value="1"/>
</dbReference>
<dbReference type="GeneID" id="104789601"/>
<dbReference type="InterPro" id="IPR027370">
    <property type="entry name" value="Znf-RING_euk"/>
</dbReference>
<dbReference type="InterPro" id="IPR015947">
    <property type="entry name" value="PUA-like_sf"/>
</dbReference>